<dbReference type="InterPro" id="IPR014922">
    <property type="entry name" value="YdhG-like"/>
</dbReference>
<sequence length="113" mass="13065">MTVITDYIATVPVEHQSKATELYQLLKELLPTAKERMSYQMPSFWSGYTLIYFAAAKNHLGLYPTPQPIVAFEDELQSYKTSKGAIQLPYDQTLPTELITKIVEFQKQRYQVK</sequence>
<name>A0ABW4DP77_9LACO</name>
<comment type="caution">
    <text evidence="2">The sequence shown here is derived from an EMBL/GenBank/DDBJ whole genome shotgun (WGS) entry which is preliminary data.</text>
</comment>
<dbReference type="SUPFAM" id="SSF159888">
    <property type="entry name" value="YdhG-like"/>
    <property type="match status" value="1"/>
</dbReference>
<accession>A0ABW4DP77</accession>
<gene>
    <name evidence="2" type="ORF">ACFQ4L_02930</name>
</gene>
<evidence type="ECO:0000313" key="2">
    <source>
        <dbReference type="EMBL" id="MFD1465045.1"/>
    </source>
</evidence>
<evidence type="ECO:0000313" key="3">
    <source>
        <dbReference type="Proteomes" id="UP001597244"/>
    </source>
</evidence>
<dbReference type="EMBL" id="JBHTOF010000022">
    <property type="protein sequence ID" value="MFD1465045.1"/>
    <property type="molecule type" value="Genomic_DNA"/>
</dbReference>
<feature type="domain" description="YdhG-like" evidence="1">
    <location>
        <begin position="15"/>
        <end position="105"/>
    </location>
</feature>
<keyword evidence="3" id="KW-1185">Reference proteome</keyword>
<dbReference type="Proteomes" id="UP001597244">
    <property type="component" value="Unassembled WGS sequence"/>
</dbReference>
<protein>
    <submittedName>
        <fullName evidence="2">Iron chaperone</fullName>
    </submittedName>
</protein>
<proteinExistence type="predicted"/>
<dbReference type="RefSeq" id="WP_125576322.1">
    <property type="nucleotide sequence ID" value="NZ_JBHTOF010000022.1"/>
</dbReference>
<dbReference type="Pfam" id="PF08818">
    <property type="entry name" value="DUF1801"/>
    <property type="match status" value="1"/>
</dbReference>
<dbReference type="Gene3D" id="3.90.1150.200">
    <property type="match status" value="1"/>
</dbReference>
<evidence type="ECO:0000259" key="1">
    <source>
        <dbReference type="Pfam" id="PF08818"/>
    </source>
</evidence>
<reference evidence="3" key="1">
    <citation type="journal article" date="2019" name="Int. J. Syst. Evol. Microbiol.">
        <title>The Global Catalogue of Microorganisms (GCM) 10K type strain sequencing project: providing services to taxonomists for standard genome sequencing and annotation.</title>
        <authorList>
            <consortium name="The Broad Institute Genomics Platform"/>
            <consortium name="The Broad Institute Genome Sequencing Center for Infectious Disease"/>
            <person name="Wu L."/>
            <person name="Ma J."/>
        </authorList>
    </citation>
    <scope>NUCLEOTIDE SEQUENCE [LARGE SCALE GENOMIC DNA]</scope>
    <source>
        <strain evidence="3">CCM 8951</strain>
    </source>
</reference>
<organism evidence="2 3">
    <name type="scientific">Lapidilactobacillus mulanensis</name>
    <dbReference type="NCBI Taxonomy" id="2485999"/>
    <lineage>
        <taxon>Bacteria</taxon>
        <taxon>Bacillati</taxon>
        <taxon>Bacillota</taxon>
        <taxon>Bacilli</taxon>
        <taxon>Lactobacillales</taxon>
        <taxon>Lactobacillaceae</taxon>
        <taxon>Lapidilactobacillus</taxon>
    </lineage>
</organism>